<evidence type="ECO:0000313" key="3">
    <source>
        <dbReference type="Proteomes" id="UP001600064"/>
    </source>
</evidence>
<sequence length="252" mass="27312">MSADANDLLEAFRAAALSVTKLYKTSAQAQAKSRADGYQDCLEDLLAFLDKENIGLQQTGEGQRVRRWILERMDPGREATSPPLESEDEAERSDAHVPSSPQMQRAAMVPPSLPQRKDDVVMARDVSAPPVLATTTAAPAVEEVDIVVPTQETFTFQSSHPYPHDEALRLASLNLSDPQTTTSAPGTRTTTPRNGRHRNGRPTPTSSAGRTSLGRGAGQKRKVNLAEIFDLGSLEYGNGKDMFGGGKRSRIL</sequence>
<evidence type="ECO:0000256" key="1">
    <source>
        <dbReference type="SAM" id="MobiDB-lite"/>
    </source>
</evidence>
<dbReference type="RefSeq" id="XP_070863656.1">
    <property type="nucleotide sequence ID" value="XM_071014261.1"/>
</dbReference>
<protein>
    <submittedName>
        <fullName evidence="2">Uncharacterized protein</fullName>
    </submittedName>
</protein>
<dbReference type="PANTHER" id="PTHR38645:SF1">
    <property type="entry name" value="YALI0F12243P"/>
    <property type="match status" value="1"/>
</dbReference>
<feature type="compositionally biased region" description="Low complexity" evidence="1">
    <location>
        <begin position="178"/>
        <end position="193"/>
    </location>
</feature>
<gene>
    <name evidence="2" type="ORF">VTJ83DRAFT_7439</name>
</gene>
<feature type="region of interest" description="Disordered" evidence="1">
    <location>
        <begin position="73"/>
        <end position="113"/>
    </location>
</feature>
<evidence type="ECO:0000313" key="2">
    <source>
        <dbReference type="EMBL" id="KAL2264929.1"/>
    </source>
</evidence>
<accession>A0ABR4D5V2</accession>
<feature type="region of interest" description="Disordered" evidence="1">
    <location>
        <begin position="176"/>
        <end position="219"/>
    </location>
</feature>
<dbReference type="GeneID" id="98128905"/>
<dbReference type="Pfam" id="PF15251">
    <property type="entry name" value="TAPR1-like"/>
    <property type="match status" value="1"/>
</dbReference>
<proteinExistence type="predicted"/>
<keyword evidence="3" id="KW-1185">Reference proteome</keyword>
<organism evidence="2 3">
    <name type="scientific">Remersonia thermophila</name>
    <dbReference type="NCBI Taxonomy" id="72144"/>
    <lineage>
        <taxon>Eukaryota</taxon>
        <taxon>Fungi</taxon>
        <taxon>Dikarya</taxon>
        <taxon>Ascomycota</taxon>
        <taxon>Pezizomycotina</taxon>
        <taxon>Sordariomycetes</taxon>
        <taxon>Sordariomycetidae</taxon>
        <taxon>Sordariales</taxon>
        <taxon>Sordariales incertae sedis</taxon>
        <taxon>Remersonia</taxon>
    </lineage>
</organism>
<dbReference type="EMBL" id="JAZGUE010000007">
    <property type="protein sequence ID" value="KAL2264929.1"/>
    <property type="molecule type" value="Genomic_DNA"/>
</dbReference>
<dbReference type="PANTHER" id="PTHR38645">
    <property type="entry name" value="CHROMOSOME 9, WHOLE GENOME SHOTGUN SEQUENCE"/>
    <property type="match status" value="1"/>
</dbReference>
<name>A0ABR4D5V2_9PEZI</name>
<reference evidence="2 3" key="1">
    <citation type="journal article" date="2024" name="Commun. Biol.">
        <title>Comparative genomic analysis of thermophilic fungi reveals convergent evolutionary adaptations and gene losses.</title>
        <authorList>
            <person name="Steindorff A.S."/>
            <person name="Aguilar-Pontes M.V."/>
            <person name="Robinson A.J."/>
            <person name="Andreopoulos B."/>
            <person name="LaButti K."/>
            <person name="Kuo A."/>
            <person name="Mondo S."/>
            <person name="Riley R."/>
            <person name="Otillar R."/>
            <person name="Haridas S."/>
            <person name="Lipzen A."/>
            <person name="Grimwood J."/>
            <person name="Schmutz J."/>
            <person name="Clum A."/>
            <person name="Reid I.D."/>
            <person name="Moisan M.C."/>
            <person name="Butler G."/>
            <person name="Nguyen T.T.M."/>
            <person name="Dewar K."/>
            <person name="Conant G."/>
            <person name="Drula E."/>
            <person name="Henrissat B."/>
            <person name="Hansel C."/>
            <person name="Singer S."/>
            <person name="Hutchinson M.I."/>
            <person name="de Vries R.P."/>
            <person name="Natvig D.O."/>
            <person name="Powell A.J."/>
            <person name="Tsang A."/>
            <person name="Grigoriev I.V."/>
        </authorList>
    </citation>
    <scope>NUCLEOTIDE SEQUENCE [LARGE SCALE GENOMIC DNA]</scope>
    <source>
        <strain evidence="2 3">ATCC 22073</strain>
    </source>
</reference>
<dbReference type="Proteomes" id="UP001600064">
    <property type="component" value="Unassembled WGS sequence"/>
</dbReference>
<dbReference type="InterPro" id="IPR029196">
    <property type="entry name" value="HAPSTR1-like"/>
</dbReference>
<comment type="caution">
    <text evidence="2">The sequence shown here is derived from an EMBL/GenBank/DDBJ whole genome shotgun (WGS) entry which is preliminary data.</text>
</comment>